<dbReference type="EMBL" id="JABCIY010000032">
    <property type="protein sequence ID" value="KAF7196007.1"/>
    <property type="molecule type" value="Genomic_DNA"/>
</dbReference>
<accession>A0A8H6RRL6</accession>
<organism evidence="2 3">
    <name type="scientific">Pseudocercospora fuligena</name>
    <dbReference type="NCBI Taxonomy" id="685502"/>
    <lineage>
        <taxon>Eukaryota</taxon>
        <taxon>Fungi</taxon>
        <taxon>Dikarya</taxon>
        <taxon>Ascomycota</taxon>
        <taxon>Pezizomycotina</taxon>
        <taxon>Dothideomycetes</taxon>
        <taxon>Dothideomycetidae</taxon>
        <taxon>Mycosphaerellales</taxon>
        <taxon>Mycosphaerellaceae</taxon>
        <taxon>Pseudocercospora</taxon>
    </lineage>
</organism>
<dbReference type="InterPro" id="IPR050587">
    <property type="entry name" value="GNT1/Glycosyltrans_8"/>
</dbReference>
<dbReference type="OrthoDB" id="2014201at2759"/>
<evidence type="ECO:0000256" key="1">
    <source>
        <dbReference type="SAM" id="MobiDB-lite"/>
    </source>
</evidence>
<dbReference type="AlphaFoldDB" id="A0A8H6RRL6"/>
<comment type="caution">
    <text evidence="2">The sequence shown here is derived from an EMBL/GenBank/DDBJ whole genome shotgun (WGS) entry which is preliminary data.</text>
</comment>
<dbReference type="Proteomes" id="UP000660729">
    <property type="component" value="Unassembled WGS sequence"/>
</dbReference>
<feature type="region of interest" description="Disordered" evidence="1">
    <location>
        <begin position="48"/>
        <end position="72"/>
    </location>
</feature>
<evidence type="ECO:0000313" key="2">
    <source>
        <dbReference type="EMBL" id="KAF7196007.1"/>
    </source>
</evidence>
<dbReference type="PANTHER" id="PTHR11183">
    <property type="entry name" value="GLYCOGENIN SUBFAMILY MEMBER"/>
    <property type="match status" value="1"/>
</dbReference>
<dbReference type="Gene3D" id="3.90.550.10">
    <property type="entry name" value="Spore Coat Polysaccharide Biosynthesis Protein SpsA, Chain A"/>
    <property type="match status" value="1"/>
</dbReference>
<keyword evidence="3" id="KW-1185">Reference proteome</keyword>
<sequence>MRRQVSSLAAASLILAALLYVWTTIRQHQWQLQQQQIQESVKAHSASLKQQDAAEQSTSPESQAQKAQSGASVNPDGGYAYSFYATNDQYACSVLVNVYRLQQDLRSQIPIHVIASSKVSQAYISAFEERGVTVHIEQPPSFPAGAGGYYIDCLLKLLAFKLHRLAPGLRRVLAFDSDQLIMQNLDHLFSGLPVMDLAAPRAYWIVKDFLASTFLMISLSDRLWEDVDKALSTIGYGKFDMDLINDLLGAYASIDGLAEMRLLTLIPGDQVMMLSGEYVTLNSHWEDWNLPKWYHPTSDLNWTTIEKVNAMARPKMPTFFNSDSPGFAKRQVGRQAPNLSRSVTNSSSQLNFTAPKAQAEAPTLSPVLSESLVSKPPGPRFPGEHPLTRELYLLQESAAVVHFSAVGKPWTVTEDTIRYSKPDAHPLLDAQFHLWREIALKMCPDFASGQLGLLFPSK</sequence>
<feature type="compositionally biased region" description="Polar residues" evidence="1">
    <location>
        <begin position="337"/>
        <end position="347"/>
    </location>
</feature>
<gene>
    <name evidence="2" type="ORF">HII31_02633</name>
</gene>
<dbReference type="InterPro" id="IPR029044">
    <property type="entry name" value="Nucleotide-diphossugar_trans"/>
</dbReference>
<name>A0A8H6RRL6_9PEZI</name>
<reference evidence="2" key="1">
    <citation type="submission" date="2020-04" db="EMBL/GenBank/DDBJ databases">
        <title>Draft genome resource of the tomato pathogen Pseudocercospora fuligena.</title>
        <authorList>
            <person name="Zaccaron A."/>
        </authorList>
    </citation>
    <scope>NUCLEOTIDE SEQUENCE</scope>
    <source>
        <strain evidence="2">PF001</strain>
    </source>
</reference>
<evidence type="ECO:0000313" key="3">
    <source>
        <dbReference type="Proteomes" id="UP000660729"/>
    </source>
</evidence>
<dbReference type="GO" id="GO:0016740">
    <property type="term" value="F:transferase activity"/>
    <property type="evidence" value="ECO:0007669"/>
    <property type="project" value="UniProtKB-KW"/>
</dbReference>
<feature type="region of interest" description="Disordered" evidence="1">
    <location>
        <begin position="325"/>
        <end position="347"/>
    </location>
</feature>
<protein>
    <submittedName>
        <fullName evidence="2">Glucose N-acetyltransferase 1</fullName>
    </submittedName>
</protein>
<dbReference type="SUPFAM" id="SSF53448">
    <property type="entry name" value="Nucleotide-diphospho-sugar transferases"/>
    <property type="match status" value="1"/>
</dbReference>
<proteinExistence type="predicted"/>
<keyword evidence="2" id="KW-0808">Transferase</keyword>